<keyword evidence="3" id="KW-0378">Hydrolase</keyword>
<comment type="similarity">
    <text evidence="1">Belongs to the peptidase C14B family.</text>
</comment>
<protein>
    <recommendedName>
        <fullName evidence="4">Peptidase C14 caspase domain-containing protein</fullName>
    </recommendedName>
</protein>
<accession>A0A165BFC3</accession>
<evidence type="ECO:0000313" key="5">
    <source>
        <dbReference type="EMBL" id="KZT00935.1"/>
    </source>
</evidence>
<dbReference type="GO" id="GO:0006508">
    <property type="term" value="P:proteolysis"/>
    <property type="evidence" value="ECO:0007669"/>
    <property type="project" value="InterPro"/>
</dbReference>
<organism evidence="5 6">
    <name type="scientific">Laetiporus sulphureus 93-53</name>
    <dbReference type="NCBI Taxonomy" id="1314785"/>
    <lineage>
        <taxon>Eukaryota</taxon>
        <taxon>Fungi</taxon>
        <taxon>Dikarya</taxon>
        <taxon>Basidiomycota</taxon>
        <taxon>Agaricomycotina</taxon>
        <taxon>Agaricomycetes</taxon>
        <taxon>Polyporales</taxon>
        <taxon>Laetiporus</taxon>
    </lineage>
</organism>
<dbReference type="SUPFAM" id="SSF52129">
    <property type="entry name" value="Caspase-like"/>
    <property type="match status" value="1"/>
</dbReference>
<dbReference type="OrthoDB" id="3223806at2759"/>
<dbReference type="RefSeq" id="XP_040758675.1">
    <property type="nucleotide sequence ID" value="XM_040913391.1"/>
</dbReference>
<dbReference type="GeneID" id="63830419"/>
<feature type="domain" description="Peptidase C14 caspase" evidence="4">
    <location>
        <begin position="83"/>
        <end position="345"/>
    </location>
</feature>
<dbReference type="InterPro" id="IPR050452">
    <property type="entry name" value="Metacaspase"/>
</dbReference>
<keyword evidence="6" id="KW-1185">Reference proteome</keyword>
<dbReference type="GO" id="GO:0005737">
    <property type="term" value="C:cytoplasm"/>
    <property type="evidence" value="ECO:0007669"/>
    <property type="project" value="TreeGrafter"/>
</dbReference>
<dbReference type="InterPro" id="IPR029030">
    <property type="entry name" value="Caspase-like_dom_sf"/>
</dbReference>
<dbReference type="PANTHER" id="PTHR48104:SF30">
    <property type="entry name" value="METACASPASE-1"/>
    <property type="match status" value="1"/>
</dbReference>
<evidence type="ECO:0000256" key="1">
    <source>
        <dbReference type="ARBA" id="ARBA00009005"/>
    </source>
</evidence>
<dbReference type="InterPro" id="IPR011600">
    <property type="entry name" value="Pept_C14_caspase"/>
</dbReference>
<sequence length="361" mass="40337">MHYLDLSAAADLREDPKNDKPTEIQGYLQLSSELNHKKKEKDEIMCYLSAMFPLPKPTTTSIVAPPRLKTASLNSSAPVDPVWAVVIGTNKYAHAQWLDGAVKDACAVREFLLHFLHVPEDHISLLLDRNATREAIITTLHDHLLNNPMIKRGDAIIIYFAGHGARYVNDRGGSYEAIVPADRGKMLSADSLDIVEDICEHKLHSYLNQLRDAKGYNITLILDCCYSGGCSRGGPAATRAVRSAAPLHHPPPRLDQRTAQCERKRCVRCLTGDNDWERDMTSHVLLAACQEDELAMDSVRGGAFTRALLRRLRLICSTTCLTTMTYVRLMAKLVSLGERQHPMVVGEHQDSVLFRVCDRSR</sequence>
<dbReference type="GO" id="GO:0004197">
    <property type="term" value="F:cysteine-type endopeptidase activity"/>
    <property type="evidence" value="ECO:0007669"/>
    <property type="project" value="InterPro"/>
</dbReference>
<evidence type="ECO:0000259" key="4">
    <source>
        <dbReference type="Pfam" id="PF00656"/>
    </source>
</evidence>
<keyword evidence="3" id="KW-0645">Protease</keyword>
<dbReference type="InParanoid" id="A0A165BFC3"/>
<dbReference type="EMBL" id="KV427673">
    <property type="protein sequence ID" value="KZT00935.1"/>
    <property type="molecule type" value="Genomic_DNA"/>
</dbReference>
<proteinExistence type="inferred from homology"/>
<evidence type="ECO:0000256" key="3">
    <source>
        <dbReference type="ARBA" id="ARBA00022807"/>
    </source>
</evidence>
<name>A0A165BFC3_9APHY</name>
<reference evidence="5 6" key="1">
    <citation type="journal article" date="2016" name="Mol. Biol. Evol.">
        <title>Comparative Genomics of Early-Diverging Mushroom-Forming Fungi Provides Insights into the Origins of Lignocellulose Decay Capabilities.</title>
        <authorList>
            <person name="Nagy L.G."/>
            <person name="Riley R."/>
            <person name="Tritt A."/>
            <person name="Adam C."/>
            <person name="Daum C."/>
            <person name="Floudas D."/>
            <person name="Sun H."/>
            <person name="Yadav J.S."/>
            <person name="Pangilinan J."/>
            <person name="Larsson K.H."/>
            <person name="Matsuura K."/>
            <person name="Barry K."/>
            <person name="Labutti K."/>
            <person name="Kuo R."/>
            <person name="Ohm R.A."/>
            <person name="Bhattacharya S.S."/>
            <person name="Shirouzu T."/>
            <person name="Yoshinaga Y."/>
            <person name="Martin F.M."/>
            <person name="Grigoriev I.V."/>
            <person name="Hibbett D.S."/>
        </authorList>
    </citation>
    <scope>NUCLEOTIDE SEQUENCE [LARGE SCALE GENOMIC DNA]</scope>
    <source>
        <strain evidence="5 6">93-53</strain>
    </source>
</reference>
<keyword evidence="3" id="KW-0788">Thiol protease</keyword>
<dbReference type="Gene3D" id="3.40.50.1460">
    <property type="match status" value="1"/>
</dbReference>
<evidence type="ECO:0000256" key="2">
    <source>
        <dbReference type="ARBA" id="ARBA00022703"/>
    </source>
</evidence>
<dbReference type="GO" id="GO:0006915">
    <property type="term" value="P:apoptotic process"/>
    <property type="evidence" value="ECO:0007669"/>
    <property type="project" value="UniProtKB-KW"/>
</dbReference>
<dbReference type="Proteomes" id="UP000076871">
    <property type="component" value="Unassembled WGS sequence"/>
</dbReference>
<evidence type="ECO:0000313" key="6">
    <source>
        <dbReference type="Proteomes" id="UP000076871"/>
    </source>
</evidence>
<keyword evidence="2" id="KW-0053">Apoptosis</keyword>
<gene>
    <name evidence="5" type="ORF">LAESUDRAFT_764155</name>
</gene>
<dbReference type="Pfam" id="PF00656">
    <property type="entry name" value="Peptidase_C14"/>
    <property type="match status" value="1"/>
</dbReference>
<dbReference type="PANTHER" id="PTHR48104">
    <property type="entry name" value="METACASPASE-4"/>
    <property type="match status" value="1"/>
</dbReference>
<dbReference type="AlphaFoldDB" id="A0A165BFC3"/>